<dbReference type="KEGG" id="qlo:115954757"/>
<proteinExistence type="predicted"/>
<dbReference type="InParanoid" id="A0A7N2M9T0"/>
<keyword evidence="3" id="KW-1185">Reference proteome</keyword>
<dbReference type="PANTHER" id="PTHR31672:SF10">
    <property type="entry name" value="F-BOX DOMAIN-CONTAINING PROTEIN"/>
    <property type="match status" value="1"/>
</dbReference>
<dbReference type="EMBL" id="LRBV02000008">
    <property type="status" value="NOT_ANNOTATED_CDS"/>
    <property type="molecule type" value="Genomic_DNA"/>
</dbReference>
<dbReference type="InterPro" id="IPR006527">
    <property type="entry name" value="F-box-assoc_dom_typ1"/>
</dbReference>
<dbReference type="Pfam" id="PF07734">
    <property type="entry name" value="FBA_1"/>
    <property type="match status" value="1"/>
</dbReference>
<dbReference type="InterPro" id="IPR017451">
    <property type="entry name" value="F-box-assoc_interact_dom"/>
</dbReference>
<name>A0A7N2M9T0_QUELO</name>
<dbReference type="CDD" id="cd22157">
    <property type="entry name" value="F-box_AtFBW1-like"/>
    <property type="match status" value="1"/>
</dbReference>
<organism evidence="2 3">
    <name type="scientific">Quercus lobata</name>
    <name type="common">Valley oak</name>
    <dbReference type="NCBI Taxonomy" id="97700"/>
    <lineage>
        <taxon>Eukaryota</taxon>
        <taxon>Viridiplantae</taxon>
        <taxon>Streptophyta</taxon>
        <taxon>Embryophyta</taxon>
        <taxon>Tracheophyta</taxon>
        <taxon>Spermatophyta</taxon>
        <taxon>Magnoliopsida</taxon>
        <taxon>eudicotyledons</taxon>
        <taxon>Gunneridae</taxon>
        <taxon>Pentapetalae</taxon>
        <taxon>rosids</taxon>
        <taxon>fabids</taxon>
        <taxon>Fagales</taxon>
        <taxon>Fagaceae</taxon>
        <taxon>Quercus</taxon>
    </lineage>
</organism>
<dbReference type="InterPro" id="IPR036047">
    <property type="entry name" value="F-box-like_dom_sf"/>
</dbReference>
<dbReference type="OMA" id="EFPTHEM"/>
<dbReference type="RefSeq" id="XP_030928547.1">
    <property type="nucleotide sequence ID" value="XM_031072687.1"/>
</dbReference>
<evidence type="ECO:0000313" key="3">
    <source>
        <dbReference type="Proteomes" id="UP000594261"/>
    </source>
</evidence>
<dbReference type="NCBIfam" id="TIGR01640">
    <property type="entry name" value="F_box_assoc_1"/>
    <property type="match status" value="1"/>
</dbReference>
<dbReference type="EnsemblPlants" id="QL08p013898:mrna">
    <property type="protein sequence ID" value="QL08p013898:mrna:CDS:1"/>
    <property type="gene ID" value="QL08p013898"/>
</dbReference>
<dbReference type="FunCoup" id="A0A7N2M9T0">
    <property type="interactions" value="116"/>
</dbReference>
<reference evidence="2 3" key="1">
    <citation type="journal article" date="2016" name="G3 (Bethesda)">
        <title>First Draft Assembly and Annotation of the Genome of a California Endemic Oak Quercus lobata Nee (Fagaceae).</title>
        <authorList>
            <person name="Sork V.L."/>
            <person name="Fitz-Gibbon S.T."/>
            <person name="Puiu D."/>
            <person name="Crepeau M."/>
            <person name="Gugger P.F."/>
            <person name="Sherman R."/>
            <person name="Stevens K."/>
            <person name="Langley C.H."/>
            <person name="Pellegrini M."/>
            <person name="Salzberg S.L."/>
        </authorList>
    </citation>
    <scope>NUCLEOTIDE SEQUENCE [LARGE SCALE GENOMIC DNA]</scope>
    <source>
        <strain evidence="2 3">cv. SW786</strain>
    </source>
</reference>
<protein>
    <recommendedName>
        <fullName evidence="1">F-box associated beta-propeller type 1 domain-containing protein</fullName>
    </recommendedName>
</protein>
<evidence type="ECO:0000259" key="1">
    <source>
        <dbReference type="Pfam" id="PF07734"/>
    </source>
</evidence>
<sequence length="399" mass="46295">MKRMRGTNLAVELLENILVRLPVKSIIRFKCVEKSWFSLFQNPSFIAKHHRHRCSITNPSFLIMSRDDSGGDIIIMSLLHPPHNDVDDTQVQIVDMNIRFDTNLISMRFLRPNICTCINGIICVGGSFSGDFDGFFLWNPAIRQYKVVPYPTLHYPPALHVFNTDINFAFGYDHNSNDYKVVRIVNYGRDYNIFVHVYTLSTDSWRQKINTTIDLSNITFLSTFDEKYLNGVYYWFCILKDTDKHGRVFNCEVILSFDMTNEVFRMLSLPEFRNVPHHIKTFAVFNECLALIIFNKRRTTMEANLEIWVMRESGVQESWTKKLVVGPLLGVRNPLGFAKNGELLLLVCDDEQTIAVYNIGSQEIKILQFRDFPNSFRTIEAISYVESLISFKGDNVVQY</sequence>
<reference evidence="2" key="2">
    <citation type="submission" date="2021-01" db="UniProtKB">
        <authorList>
            <consortium name="EnsemblPlants"/>
        </authorList>
    </citation>
    <scope>IDENTIFICATION</scope>
</reference>
<dbReference type="PANTHER" id="PTHR31672">
    <property type="entry name" value="BNACNNG10540D PROTEIN"/>
    <property type="match status" value="1"/>
</dbReference>
<dbReference type="InterPro" id="IPR050796">
    <property type="entry name" value="SCF_F-box_component"/>
</dbReference>
<evidence type="ECO:0000313" key="2">
    <source>
        <dbReference type="EnsemblPlants" id="QL08p013898:mrna:CDS:1"/>
    </source>
</evidence>
<feature type="domain" description="F-box associated beta-propeller type 1" evidence="1">
    <location>
        <begin position="119"/>
        <end position="390"/>
    </location>
</feature>
<dbReference type="Gramene" id="QL08p013898:mrna">
    <property type="protein sequence ID" value="QL08p013898:mrna:CDS:1"/>
    <property type="gene ID" value="QL08p013898"/>
</dbReference>
<dbReference type="SUPFAM" id="SSF81383">
    <property type="entry name" value="F-box domain"/>
    <property type="match status" value="1"/>
</dbReference>
<accession>A0A7N2M9T0</accession>
<gene>
    <name evidence="2" type="primary">LOC115954757</name>
</gene>
<dbReference type="GeneID" id="115954757"/>
<dbReference type="Gene3D" id="1.20.1280.50">
    <property type="match status" value="1"/>
</dbReference>
<dbReference type="Proteomes" id="UP000594261">
    <property type="component" value="Chromosome 8"/>
</dbReference>
<dbReference type="OrthoDB" id="1867629at2759"/>
<dbReference type="AlphaFoldDB" id="A0A7N2M9T0"/>